<reference evidence="2" key="1">
    <citation type="submission" date="2017-05" db="EMBL/GenBank/DDBJ databases">
        <authorList>
            <person name="QRISCLOUD D."/>
        </authorList>
    </citation>
    <scope>NUCLEOTIDE SEQUENCE</scope>
</reference>
<evidence type="ECO:0000313" key="2">
    <source>
        <dbReference type="EMBL" id="SNX34017.1"/>
    </source>
</evidence>
<protein>
    <submittedName>
        <fullName evidence="2">U91-Liphistoxin-Lth1a_1</fullName>
    </submittedName>
</protein>
<feature type="chain" id="PRO_5020892639" evidence="1">
    <location>
        <begin position="20"/>
        <end position="221"/>
    </location>
</feature>
<organism evidence="2">
    <name type="scientific">Liphistius thaleban</name>
    <dbReference type="NCBI Taxonomy" id="1905330"/>
    <lineage>
        <taxon>Eukaryota</taxon>
        <taxon>Metazoa</taxon>
        <taxon>Ecdysozoa</taxon>
        <taxon>Arthropoda</taxon>
        <taxon>Chelicerata</taxon>
        <taxon>Arachnida</taxon>
        <taxon>Araneae</taxon>
        <taxon>Mesothelae</taxon>
        <taxon>Liphistiidae</taxon>
        <taxon>Liphistius</taxon>
    </lineage>
</organism>
<dbReference type="AlphaFoldDB" id="A0A4Q8K4N8"/>
<proteinExistence type="predicted"/>
<dbReference type="PANTHER" id="PTHR33964:SF1">
    <property type="entry name" value="RE45066P"/>
    <property type="match status" value="1"/>
</dbReference>
<reference evidence="2" key="2">
    <citation type="submission" date="2019-05" db="EMBL/GenBank/DDBJ databases">
        <title>Unravelling the molecular evolution of spider venoms.</title>
        <authorList>
            <person name="Pineda S."/>
        </authorList>
    </citation>
    <scope>NUCLEOTIDE SEQUENCE</scope>
</reference>
<name>A0A4Q8K4N8_9ARAC</name>
<feature type="signal peptide" evidence="1">
    <location>
        <begin position="1"/>
        <end position="19"/>
    </location>
</feature>
<accession>A0A4Q8K4N8</accession>
<keyword evidence="1" id="KW-0732">Signal</keyword>
<sequence>MEKSIILLVVISLLSSGYAGLDYCFNGHQQQCAEDLAAIFEDNPFPTDEVLTNSCSDLLSNVQCIDDYISTCREEILNEYRLYTTSVKALLQDICNTDSALRIAYQQHVTCIRNANFSAVEDEIEECAEALLDEETLERVENFADKANSEDNVVELSCLVFEPVVNCIKQVADKYCSDGAGQLLKDIIERGTAIPRAKFCRNAIETLLDNVAEEILRRRKK</sequence>
<dbReference type="EMBL" id="HAHM01000117">
    <property type="protein sequence ID" value="SNX34017.1"/>
    <property type="molecule type" value="Transcribed_RNA"/>
</dbReference>
<evidence type="ECO:0000256" key="1">
    <source>
        <dbReference type="SAM" id="SignalP"/>
    </source>
</evidence>
<dbReference type="PANTHER" id="PTHR33964">
    <property type="entry name" value="RE45066P-RELATED"/>
    <property type="match status" value="1"/>
</dbReference>